<dbReference type="NCBIfam" id="NF009150">
    <property type="entry name" value="PRK12497.1-3"/>
    <property type="match status" value="1"/>
</dbReference>
<dbReference type="EMBL" id="PVXQ01000003">
    <property type="protein sequence ID" value="PRR84185.1"/>
    <property type="molecule type" value="Genomic_DNA"/>
</dbReference>
<accession>A0A2T0BJW6</accession>
<dbReference type="Gene3D" id="3.40.1350.10">
    <property type="match status" value="1"/>
</dbReference>
<gene>
    <name evidence="3" type="ORF">CLVI_04830</name>
</gene>
<evidence type="ECO:0000313" key="3">
    <source>
        <dbReference type="EMBL" id="PRR84185.1"/>
    </source>
</evidence>
<organism evidence="3 4">
    <name type="scientific">Clostridium vincentii</name>
    <dbReference type="NCBI Taxonomy" id="52704"/>
    <lineage>
        <taxon>Bacteria</taxon>
        <taxon>Bacillati</taxon>
        <taxon>Bacillota</taxon>
        <taxon>Clostridia</taxon>
        <taxon>Eubacteriales</taxon>
        <taxon>Clostridiaceae</taxon>
        <taxon>Clostridium</taxon>
    </lineage>
</organism>
<dbReference type="AlphaFoldDB" id="A0A2T0BJW6"/>
<keyword evidence="4" id="KW-1185">Reference proteome</keyword>
<dbReference type="Pfam" id="PF02021">
    <property type="entry name" value="UPF0102"/>
    <property type="match status" value="1"/>
</dbReference>
<sequence length="121" mass="14292">MHSENKNIGNYGEQLATDYLKKIKHIILTNNFRIKKGEIDIVSRVEDIIVFTEVKTRYNRLYGIPLDGVTFSKQNTIKLIASYFIYKHSLYNCNVRFDVIEISLNYHDDSYKINHINDAFR</sequence>
<name>A0A2T0BJW6_9CLOT</name>
<dbReference type="SUPFAM" id="SSF52980">
    <property type="entry name" value="Restriction endonuclease-like"/>
    <property type="match status" value="1"/>
</dbReference>
<evidence type="ECO:0000256" key="1">
    <source>
        <dbReference type="ARBA" id="ARBA00006738"/>
    </source>
</evidence>
<dbReference type="HAMAP" id="MF_00048">
    <property type="entry name" value="UPF0102"/>
    <property type="match status" value="1"/>
</dbReference>
<dbReference type="PANTHER" id="PTHR34039:SF1">
    <property type="entry name" value="UPF0102 PROTEIN YRAN"/>
    <property type="match status" value="1"/>
</dbReference>
<proteinExistence type="inferred from homology"/>
<comment type="caution">
    <text evidence="3">The sequence shown here is derived from an EMBL/GenBank/DDBJ whole genome shotgun (WGS) entry which is preliminary data.</text>
</comment>
<dbReference type="OrthoDB" id="9802516at2"/>
<dbReference type="GO" id="GO:0003676">
    <property type="term" value="F:nucleic acid binding"/>
    <property type="evidence" value="ECO:0007669"/>
    <property type="project" value="InterPro"/>
</dbReference>
<dbReference type="Proteomes" id="UP000239471">
    <property type="component" value="Unassembled WGS sequence"/>
</dbReference>
<evidence type="ECO:0000256" key="2">
    <source>
        <dbReference type="HAMAP-Rule" id="MF_00048"/>
    </source>
</evidence>
<dbReference type="InterPro" id="IPR003509">
    <property type="entry name" value="UPF0102_YraN-like"/>
</dbReference>
<protein>
    <recommendedName>
        <fullName evidence="2">UPF0102 protein CLVI_04830</fullName>
    </recommendedName>
</protein>
<dbReference type="RefSeq" id="WP_106058520.1">
    <property type="nucleotide sequence ID" value="NZ_PVXQ01000003.1"/>
</dbReference>
<dbReference type="InterPro" id="IPR011856">
    <property type="entry name" value="tRNA_endonuc-like_dom_sf"/>
</dbReference>
<reference evidence="3 4" key="1">
    <citation type="submission" date="2018-03" db="EMBL/GenBank/DDBJ databases">
        <title>Genome sequence of Clostridium vincentii DSM 10228.</title>
        <authorList>
            <person name="Poehlein A."/>
            <person name="Daniel R."/>
        </authorList>
    </citation>
    <scope>NUCLEOTIDE SEQUENCE [LARGE SCALE GENOMIC DNA]</scope>
    <source>
        <strain evidence="3 4">DSM 10228</strain>
    </source>
</reference>
<evidence type="ECO:0000313" key="4">
    <source>
        <dbReference type="Proteomes" id="UP000239471"/>
    </source>
</evidence>
<dbReference type="PANTHER" id="PTHR34039">
    <property type="entry name" value="UPF0102 PROTEIN YRAN"/>
    <property type="match status" value="1"/>
</dbReference>
<dbReference type="InterPro" id="IPR011335">
    <property type="entry name" value="Restrct_endonuc-II-like"/>
</dbReference>
<comment type="similarity">
    <text evidence="1 2">Belongs to the UPF0102 family.</text>
</comment>